<accession>A0ABQ4WMW0</accession>
<reference evidence="1" key="2">
    <citation type="submission" date="2022-01" db="EMBL/GenBank/DDBJ databases">
        <authorList>
            <person name="Yamashiro T."/>
            <person name="Shiraishi A."/>
            <person name="Satake H."/>
            <person name="Nakayama K."/>
        </authorList>
    </citation>
    <scope>NUCLEOTIDE SEQUENCE</scope>
</reference>
<evidence type="ECO:0000313" key="1">
    <source>
        <dbReference type="EMBL" id="GJS54224.1"/>
    </source>
</evidence>
<gene>
    <name evidence="1" type="ORF">Tco_0627586</name>
</gene>
<dbReference type="EMBL" id="BQNB010008781">
    <property type="protein sequence ID" value="GJS54224.1"/>
    <property type="molecule type" value="Genomic_DNA"/>
</dbReference>
<sequence>MDRKKFVARVEIYGGKEEELGLVKLGERGKGVVSKIGEFGEDIDSELLGEREGDVLFGRGEGDEGGRL</sequence>
<keyword evidence="2" id="KW-1185">Reference proteome</keyword>
<dbReference type="Proteomes" id="UP001151760">
    <property type="component" value="Unassembled WGS sequence"/>
</dbReference>
<proteinExistence type="predicted"/>
<name>A0ABQ4WMW0_9ASTR</name>
<reference evidence="1" key="1">
    <citation type="journal article" date="2022" name="Int. J. Mol. Sci.">
        <title>Draft Genome of Tanacetum Coccineum: Genomic Comparison of Closely Related Tanacetum-Family Plants.</title>
        <authorList>
            <person name="Yamashiro T."/>
            <person name="Shiraishi A."/>
            <person name="Nakayama K."/>
            <person name="Satake H."/>
        </authorList>
    </citation>
    <scope>NUCLEOTIDE SEQUENCE</scope>
</reference>
<protein>
    <submittedName>
        <fullName evidence="1">Uncharacterized protein</fullName>
    </submittedName>
</protein>
<organism evidence="1 2">
    <name type="scientific">Tanacetum coccineum</name>
    <dbReference type="NCBI Taxonomy" id="301880"/>
    <lineage>
        <taxon>Eukaryota</taxon>
        <taxon>Viridiplantae</taxon>
        <taxon>Streptophyta</taxon>
        <taxon>Embryophyta</taxon>
        <taxon>Tracheophyta</taxon>
        <taxon>Spermatophyta</taxon>
        <taxon>Magnoliopsida</taxon>
        <taxon>eudicotyledons</taxon>
        <taxon>Gunneridae</taxon>
        <taxon>Pentapetalae</taxon>
        <taxon>asterids</taxon>
        <taxon>campanulids</taxon>
        <taxon>Asterales</taxon>
        <taxon>Asteraceae</taxon>
        <taxon>Asteroideae</taxon>
        <taxon>Anthemideae</taxon>
        <taxon>Anthemidinae</taxon>
        <taxon>Tanacetum</taxon>
    </lineage>
</organism>
<comment type="caution">
    <text evidence="1">The sequence shown here is derived from an EMBL/GenBank/DDBJ whole genome shotgun (WGS) entry which is preliminary data.</text>
</comment>
<evidence type="ECO:0000313" key="2">
    <source>
        <dbReference type="Proteomes" id="UP001151760"/>
    </source>
</evidence>